<feature type="non-terminal residue" evidence="4">
    <location>
        <position position="249"/>
    </location>
</feature>
<dbReference type="AlphaFoldDB" id="A0A381RWT6"/>
<protein>
    <recommendedName>
        <fullName evidence="3">Aldehyde dehydrogenase domain-containing protein</fullName>
    </recommendedName>
</protein>
<evidence type="ECO:0000259" key="3">
    <source>
        <dbReference type="Pfam" id="PF00171"/>
    </source>
</evidence>
<dbReference type="PANTHER" id="PTHR43521">
    <property type="entry name" value="ALPHA-AMINOADIPIC SEMIALDEHYDE DEHYDROGENASE"/>
    <property type="match status" value="1"/>
</dbReference>
<dbReference type="InterPro" id="IPR044638">
    <property type="entry name" value="ALDH7A1-like"/>
</dbReference>
<dbReference type="InterPro" id="IPR015590">
    <property type="entry name" value="Aldehyde_DH_dom"/>
</dbReference>
<evidence type="ECO:0000256" key="1">
    <source>
        <dbReference type="ARBA" id="ARBA00023002"/>
    </source>
</evidence>
<dbReference type="InterPro" id="IPR016161">
    <property type="entry name" value="Ald_DH/histidinol_DH"/>
</dbReference>
<dbReference type="Gene3D" id="3.40.605.10">
    <property type="entry name" value="Aldehyde Dehydrogenase, Chain A, domain 1"/>
    <property type="match status" value="1"/>
</dbReference>
<reference evidence="4" key="1">
    <citation type="submission" date="2018-05" db="EMBL/GenBank/DDBJ databases">
        <authorList>
            <person name="Lanie J.A."/>
            <person name="Ng W.-L."/>
            <person name="Kazmierczak K.M."/>
            <person name="Andrzejewski T.M."/>
            <person name="Davidsen T.M."/>
            <person name="Wayne K.J."/>
            <person name="Tettelin H."/>
            <person name="Glass J.I."/>
            <person name="Rusch D."/>
            <person name="Podicherti R."/>
            <person name="Tsui H.-C.T."/>
            <person name="Winkler M.E."/>
        </authorList>
    </citation>
    <scope>NUCLEOTIDE SEQUENCE</scope>
</reference>
<dbReference type="PANTHER" id="PTHR43521:SF7">
    <property type="entry name" value="DELTA-1-PYRROLINE-5-CARBOXYLATE DEHYDROGENASE 12A1, MITOCHONDRIAL"/>
    <property type="match status" value="1"/>
</dbReference>
<feature type="domain" description="Aldehyde dehydrogenase" evidence="3">
    <location>
        <begin position="92"/>
        <end position="244"/>
    </location>
</feature>
<name>A0A381RWT6_9ZZZZ</name>
<dbReference type="SUPFAM" id="SSF53720">
    <property type="entry name" value="ALDH-like"/>
    <property type="match status" value="1"/>
</dbReference>
<dbReference type="InterPro" id="IPR016162">
    <property type="entry name" value="Ald_DH_N"/>
</dbReference>
<organism evidence="4">
    <name type="scientific">marine metagenome</name>
    <dbReference type="NCBI Taxonomy" id="408172"/>
    <lineage>
        <taxon>unclassified sequences</taxon>
        <taxon>metagenomes</taxon>
        <taxon>ecological metagenomes</taxon>
    </lineage>
</organism>
<proteinExistence type="predicted"/>
<dbReference type="GO" id="GO:0004029">
    <property type="term" value="F:aldehyde dehydrogenase (NAD+) activity"/>
    <property type="evidence" value="ECO:0007669"/>
    <property type="project" value="InterPro"/>
</dbReference>
<gene>
    <name evidence="4" type="ORF">METZ01_LOCUS47311</name>
</gene>
<keyword evidence="2" id="KW-0520">NAD</keyword>
<evidence type="ECO:0000256" key="2">
    <source>
        <dbReference type="ARBA" id="ARBA00023027"/>
    </source>
</evidence>
<accession>A0A381RWT6</accession>
<keyword evidence="1" id="KW-0560">Oxidoreductase</keyword>
<dbReference type="EMBL" id="UINC01002236">
    <property type="protein sequence ID" value="SUZ94457.1"/>
    <property type="molecule type" value="Genomic_DNA"/>
</dbReference>
<dbReference type="Pfam" id="PF00171">
    <property type="entry name" value="Aldedh"/>
    <property type="match status" value="1"/>
</dbReference>
<sequence length="249" mass="27449">MSNLLKFTTVDPIGGMNSKNPGKAQNLLSGEWLDTSKYFDNIPDPVSGEYFIDIPDTDDLSGFIQNLDICPKSGLHNPIKNVERYVMLGNVCAKAAALLSNKEVEDFFVHLIQRVMPKSSNQCLGEVTVTRKFLENFSGDGVRFLARSFSNPGDHLGQESSGYRWPFGSVVIVAPFNFPLEIPALQFLGALFMGNRPLIKSATTVGIVFEQFLRLLIHCGLPATDADMVHCRGSKMGKLISDASDKIRM</sequence>
<evidence type="ECO:0000313" key="4">
    <source>
        <dbReference type="EMBL" id="SUZ94457.1"/>
    </source>
</evidence>